<evidence type="ECO:0000259" key="1">
    <source>
        <dbReference type="Pfam" id="PF16862"/>
    </source>
</evidence>
<accession>A0A1J7JTU8</accession>
<dbReference type="EMBL" id="KV875095">
    <property type="protein sequence ID" value="OIW32796.1"/>
    <property type="molecule type" value="Genomic_DNA"/>
</dbReference>
<organism evidence="2 3">
    <name type="scientific">Coniochaeta ligniaria NRRL 30616</name>
    <dbReference type="NCBI Taxonomy" id="1408157"/>
    <lineage>
        <taxon>Eukaryota</taxon>
        <taxon>Fungi</taxon>
        <taxon>Dikarya</taxon>
        <taxon>Ascomycota</taxon>
        <taxon>Pezizomycotina</taxon>
        <taxon>Sordariomycetes</taxon>
        <taxon>Sordariomycetidae</taxon>
        <taxon>Coniochaetales</taxon>
        <taxon>Coniochaetaceae</taxon>
        <taxon>Coniochaeta</taxon>
    </lineage>
</organism>
<feature type="domain" description="Beta-glucuronidase C-terminal" evidence="1">
    <location>
        <begin position="433"/>
        <end position="541"/>
    </location>
</feature>
<keyword evidence="3" id="KW-1185">Reference proteome</keyword>
<reference evidence="2 3" key="1">
    <citation type="submission" date="2016-10" db="EMBL/GenBank/DDBJ databases">
        <title>Draft genome sequence of Coniochaeta ligniaria NRRL30616, a lignocellulolytic fungus for bioabatement of inhibitors in plant biomass hydrolysates.</title>
        <authorList>
            <consortium name="DOE Joint Genome Institute"/>
            <person name="Jimenez D.J."/>
            <person name="Hector R.E."/>
            <person name="Riley R."/>
            <person name="Sun H."/>
            <person name="Grigoriev I.V."/>
            <person name="Van Elsas J.D."/>
            <person name="Nichols N.N."/>
        </authorList>
    </citation>
    <scope>NUCLEOTIDE SEQUENCE [LARGE SCALE GENOMIC DNA]</scope>
    <source>
        <strain evidence="2 3">NRRL 30616</strain>
    </source>
</reference>
<sequence length="547" mass="58200">MVALHRFGKDMARSPATVVPGLSPWHVTNNVASARPRPHANTSHRLVELYMRESAVHTLQVSSTSTAQPIGFAAFVSLSIELVSFPLFAGIRSAPNVFSANLVTNLGLLQGGDMPVIRVGGNSQDRAIYDPELQTATATSCAADPLAIVCIGSSFFDSYRTFPDTYYSHGFNLAANNASGYTTLAETAPLACKAIGSQLSMWEYGNEPDLYLGKWRPSNWNVSQFVTEWLNGTSHLKEYLLAACPELGTPQFMAPSFSSPGSSYSHVAAFQDGLDSQDAVNQKSLHNYITGATSPGVTLQGTLMNHNVTVKSLSKHVAAANALAAVDDKPYVIGECNSLYGGGAAGLSDTFGAALWVMDFTLYAASTGVIKRLHYHQSNGAPYSAWAPVPSGGNQPTTLPPYYGKLAAARFLSASNSTAVEEIALSSSPYESAYAAYTSGHLARIAVLNMNQYNATSASQRPSTTYTFLVGNRLVGSSWLVEKLAAPGSDVKTGVTFAGYKYEYSSLGNGVNMKSNCPKEVVKVGSNGELSVRVKDSQAVVLTLLDE</sequence>
<evidence type="ECO:0000313" key="3">
    <source>
        <dbReference type="Proteomes" id="UP000182658"/>
    </source>
</evidence>
<dbReference type="AlphaFoldDB" id="A0A1J7JTU8"/>
<dbReference type="InterPro" id="IPR013780">
    <property type="entry name" value="Glyco_hydro_b"/>
</dbReference>
<dbReference type="Gene3D" id="3.20.20.80">
    <property type="entry name" value="Glycosidases"/>
    <property type="match status" value="1"/>
</dbReference>
<evidence type="ECO:0000313" key="2">
    <source>
        <dbReference type="EMBL" id="OIW32796.1"/>
    </source>
</evidence>
<protein>
    <submittedName>
        <fullName evidence="2">Glycoside hydrolase family 79 protein</fullName>
    </submittedName>
</protein>
<dbReference type="InParanoid" id="A0A1J7JTU8"/>
<dbReference type="OrthoDB" id="2796951at2759"/>
<dbReference type="PANTHER" id="PTHR36183:SF2">
    <property type="entry name" value="BETA-GLUCURONIDASE C-TERMINAL DOMAIN-CONTAINING PROTEIN"/>
    <property type="match status" value="1"/>
</dbReference>
<dbReference type="SUPFAM" id="SSF51445">
    <property type="entry name" value="(Trans)glycosidases"/>
    <property type="match status" value="1"/>
</dbReference>
<keyword evidence="2" id="KW-0378">Hydrolase</keyword>
<gene>
    <name evidence="2" type="ORF">CONLIGDRAFT_660571</name>
</gene>
<proteinExistence type="predicted"/>
<dbReference type="Gene3D" id="2.60.40.1180">
    <property type="entry name" value="Golgi alpha-mannosidase II"/>
    <property type="match status" value="1"/>
</dbReference>
<name>A0A1J7JTU8_9PEZI</name>
<dbReference type="Pfam" id="PF16862">
    <property type="entry name" value="Glyco_hydro_79C"/>
    <property type="match status" value="1"/>
</dbReference>
<dbReference type="InterPro" id="IPR031728">
    <property type="entry name" value="GlcAase_C"/>
</dbReference>
<dbReference type="PANTHER" id="PTHR36183">
    <property type="entry name" value="BETA-GLUCURONIDASE"/>
    <property type="match status" value="1"/>
</dbReference>
<dbReference type="InterPro" id="IPR017853">
    <property type="entry name" value="GH"/>
</dbReference>
<dbReference type="GO" id="GO:0016787">
    <property type="term" value="F:hydrolase activity"/>
    <property type="evidence" value="ECO:0007669"/>
    <property type="project" value="UniProtKB-KW"/>
</dbReference>
<dbReference type="InterPro" id="IPR052974">
    <property type="entry name" value="GH79_Enzymes"/>
</dbReference>
<dbReference type="Proteomes" id="UP000182658">
    <property type="component" value="Unassembled WGS sequence"/>
</dbReference>